<dbReference type="InterPro" id="IPR017853">
    <property type="entry name" value="GH"/>
</dbReference>
<dbReference type="Proteomes" id="UP001302806">
    <property type="component" value="Chromosome"/>
</dbReference>
<sequence length="250" mass="28235">MNDAAKKIKAMDASHPVAICNGDVLFIDIVAEECKDIDIYGVNSYRGASFTDMFQVVKKKLNKPIIFTEFGADAYNAIEKTEDQKAQAYYMVENWKEIYQNAAGLGKAENSLGGFTFQFSDGWWKYGFDKRKNADVHDNNASWENGGYSLDLEPGKNNMNEEWFGICAKGPTNPRGLYDLYPRAAYYALKEAHQLNPYRDGITAEAVTNHFESIELMDAVLRARGDKAALISSETSKNSFKQYESRIYNL</sequence>
<organism evidence="1 2">
    <name type="scientific">Thalassobellus suaedae</name>
    <dbReference type="NCBI Taxonomy" id="3074124"/>
    <lineage>
        <taxon>Bacteria</taxon>
        <taxon>Pseudomonadati</taxon>
        <taxon>Bacteroidota</taxon>
        <taxon>Flavobacteriia</taxon>
        <taxon>Flavobacteriales</taxon>
        <taxon>Flavobacteriaceae</taxon>
        <taxon>Thalassobellus</taxon>
    </lineage>
</organism>
<evidence type="ECO:0000313" key="1">
    <source>
        <dbReference type="EMBL" id="WNH08668.1"/>
    </source>
</evidence>
<accession>A0ABY9XRW4</accession>
<name>A0ABY9XRW4_9FLAO</name>
<dbReference type="SUPFAM" id="SSF51445">
    <property type="entry name" value="(Trans)glycosidases"/>
    <property type="match status" value="1"/>
</dbReference>
<dbReference type="EMBL" id="CP134537">
    <property type="protein sequence ID" value="WNH08668.1"/>
    <property type="molecule type" value="Genomic_DNA"/>
</dbReference>
<reference evidence="1 2" key="1">
    <citation type="submission" date="2023-09" db="EMBL/GenBank/DDBJ databases">
        <title>Thalassobella suaedae gen. nov., sp. nov., a marine bacterium of the family Flavobacteriaceae isolated from a halophyte Suaeda japonica.</title>
        <authorList>
            <person name="Lee S.Y."/>
            <person name="Hwang C.Y."/>
        </authorList>
    </citation>
    <scope>NUCLEOTIDE SEQUENCE [LARGE SCALE GENOMIC DNA]</scope>
    <source>
        <strain evidence="1 2">HL-DH14</strain>
    </source>
</reference>
<dbReference type="Gene3D" id="3.20.20.80">
    <property type="entry name" value="Glycosidases"/>
    <property type="match status" value="1"/>
</dbReference>
<protein>
    <submittedName>
        <fullName evidence="1">Uncharacterized protein</fullName>
    </submittedName>
</protein>
<gene>
    <name evidence="1" type="ORF">RHP51_16480</name>
</gene>
<dbReference type="RefSeq" id="WP_415865294.1">
    <property type="nucleotide sequence ID" value="NZ_CP134537.1"/>
</dbReference>
<proteinExistence type="predicted"/>
<evidence type="ECO:0000313" key="2">
    <source>
        <dbReference type="Proteomes" id="UP001302806"/>
    </source>
</evidence>